<dbReference type="SUPFAM" id="SSF53474">
    <property type="entry name" value="alpha/beta-Hydrolases"/>
    <property type="match status" value="1"/>
</dbReference>
<evidence type="ECO:0008006" key="3">
    <source>
        <dbReference type="Google" id="ProtNLM"/>
    </source>
</evidence>
<dbReference type="AlphaFoldDB" id="A0A345NJ04"/>
<dbReference type="Gene3D" id="3.40.50.1820">
    <property type="entry name" value="alpha/beta hydrolase"/>
    <property type="match status" value="1"/>
</dbReference>
<dbReference type="EMBL" id="CP031229">
    <property type="protein sequence ID" value="AXH95012.1"/>
    <property type="molecule type" value="Genomic_DNA"/>
</dbReference>
<reference evidence="1 2" key="1">
    <citation type="submission" date="2018-07" db="EMBL/GenBank/DDBJ databases">
        <title>Complete genome sequencing of Ornithinimicrobium sp. AMA3305.</title>
        <authorList>
            <person name="Bae J.-W."/>
        </authorList>
    </citation>
    <scope>NUCLEOTIDE SEQUENCE [LARGE SCALE GENOMIC DNA]</scope>
    <source>
        <strain evidence="1 2">AMA3305</strain>
    </source>
</reference>
<accession>A0A345NJ04</accession>
<dbReference type="KEGG" id="orn:DV701_01455"/>
<dbReference type="OrthoDB" id="4158640at2"/>
<gene>
    <name evidence="1" type="ORF">DV701_01455</name>
</gene>
<protein>
    <recommendedName>
        <fullName evidence="3">Esterase</fullName>
    </recommendedName>
</protein>
<name>A0A345NJ04_9MICO</name>
<proteinExistence type="predicted"/>
<dbReference type="InterPro" id="IPR029058">
    <property type="entry name" value="AB_hydrolase_fold"/>
</dbReference>
<dbReference type="Proteomes" id="UP000253790">
    <property type="component" value="Chromosome"/>
</dbReference>
<sequence length="125" mass="13721">MPGVWTGDRVGYLGLSMGARYGLGVCARLGPTLKPVLGKFGLTAPDPMMEAMAASGVLRDSALGIDAPVLQHVQWDDEIFPLPGQLELFDLFPSPEKTPRARPGLHHRTRPDDEDAWCDYLVRHL</sequence>
<organism evidence="1 2">
    <name type="scientific">Ornithinimicrobium avium</name>
    <dbReference type="NCBI Taxonomy" id="2283195"/>
    <lineage>
        <taxon>Bacteria</taxon>
        <taxon>Bacillati</taxon>
        <taxon>Actinomycetota</taxon>
        <taxon>Actinomycetes</taxon>
        <taxon>Micrococcales</taxon>
        <taxon>Ornithinimicrobiaceae</taxon>
        <taxon>Ornithinimicrobium</taxon>
    </lineage>
</organism>
<keyword evidence="2" id="KW-1185">Reference proteome</keyword>
<evidence type="ECO:0000313" key="1">
    <source>
        <dbReference type="EMBL" id="AXH95012.1"/>
    </source>
</evidence>
<evidence type="ECO:0000313" key="2">
    <source>
        <dbReference type="Proteomes" id="UP000253790"/>
    </source>
</evidence>